<dbReference type="EMBL" id="JBHSGF010000002">
    <property type="protein sequence ID" value="MFC4554158.1"/>
    <property type="molecule type" value="Genomic_DNA"/>
</dbReference>
<evidence type="ECO:0000256" key="1">
    <source>
        <dbReference type="SAM" id="Coils"/>
    </source>
</evidence>
<evidence type="ECO:0000313" key="6">
    <source>
        <dbReference type="Proteomes" id="UP001595955"/>
    </source>
</evidence>
<proteinExistence type="predicted"/>
<dbReference type="Pfam" id="PF01551">
    <property type="entry name" value="Peptidase_M23"/>
    <property type="match status" value="1"/>
</dbReference>
<name>A0ABV9D8C2_9MICO</name>
<keyword evidence="6" id="KW-1185">Reference proteome</keyword>
<reference evidence="6" key="1">
    <citation type="journal article" date="2019" name="Int. J. Syst. Evol. Microbiol.">
        <title>The Global Catalogue of Microorganisms (GCM) 10K type strain sequencing project: providing services to taxonomists for standard genome sequencing and annotation.</title>
        <authorList>
            <consortium name="The Broad Institute Genomics Platform"/>
            <consortium name="The Broad Institute Genome Sequencing Center for Infectious Disease"/>
            <person name="Wu L."/>
            <person name="Ma J."/>
        </authorList>
    </citation>
    <scope>NUCLEOTIDE SEQUENCE [LARGE SCALE GENOMIC DNA]</scope>
    <source>
        <strain evidence="6">JCM 3369</strain>
    </source>
</reference>
<dbReference type="PANTHER" id="PTHR21666:SF291">
    <property type="entry name" value="STAGE II SPORULATION PROTEIN Q"/>
    <property type="match status" value="1"/>
</dbReference>
<organism evidence="5 6">
    <name type="scientific">Georgenia faecalis</name>
    <dbReference type="NCBI Taxonomy" id="2483799"/>
    <lineage>
        <taxon>Bacteria</taxon>
        <taxon>Bacillati</taxon>
        <taxon>Actinomycetota</taxon>
        <taxon>Actinomycetes</taxon>
        <taxon>Micrococcales</taxon>
        <taxon>Bogoriellaceae</taxon>
        <taxon>Georgenia</taxon>
    </lineage>
</organism>
<sequence length="477" mass="50934">MLVVDPVRRRARFGRALVALAMGAALLLTGTTAQADDKAELERQRQENAAERERLASELEGTDAELAQTYLALQDATTRLPIAQAELAQAEGELAAAERTQQAVADRLAVAEAEQAELVSQLVEGTEQIEQTRSSLGELARSSYRGGTSLSTLSVVLDASSSEEFVAQYAVVDTAVRTQTQVLDDLETITAVNRNRQERQDAVAQRVNELKVQADEAVVAADAARASAADRTAEIQQLMADQESLAAQLEAAKQSLSSSMAAAQAADDQLASRIAEIVAEEQRLERERQERERQERERLERERAEAAARAAREAAANNRPAPPPPPPVPAPAPPSSGGGGASLIPPVPAPLYVTSPYGYRIHPLAGYQWMHDGVDLRSSCGNPQVASASGTVTDTRPAAGNDSHGNQVLINHGIIGGDSYITVYNHLTRFAVSAGETVQQGQVIGYTGATGNVTGCHVHFEVWRNGATIDPMRLPAF</sequence>
<evidence type="ECO:0000256" key="3">
    <source>
        <dbReference type="SAM" id="SignalP"/>
    </source>
</evidence>
<dbReference type="Gene3D" id="2.70.70.10">
    <property type="entry name" value="Glucose Permease (Domain IIA)"/>
    <property type="match status" value="1"/>
</dbReference>
<dbReference type="PANTHER" id="PTHR21666">
    <property type="entry name" value="PEPTIDASE-RELATED"/>
    <property type="match status" value="1"/>
</dbReference>
<feature type="signal peptide" evidence="3">
    <location>
        <begin position="1"/>
        <end position="35"/>
    </location>
</feature>
<keyword evidence="3" id="KW-0732">Signal</keyword>
<dbReference type="InterPro" id="IPR016047">
    <property type="entry name" value="M23ase_b-sheet_dom"/>
</dbReference>
<dbReference type="Gene3D" id="6.10.250.3150">
    <property type="match status" value="1"/>
</dbReference>
<dbReference type="InterPro" id="IPR050570">
    <property type="entry name" value="Cell_wall_metabolism_enzyme"/>
</dbReference>
<dbReference type="InterPro" id="IPR011055">
    <property type="entry name" value="Dup_hybrid_motif"/>
</dbReference>
<comment type="caution">
    <text evidence="5">The sequence shown here is derived from an EMBL/GenBank/DDBJ whole genome shotgun (WGS) entry which is preliminary data.</text>
</comment>
<evidence type="ECO:0000313" key="5">
    <source>
        <dbReference type="EMBL" id="MFC4554158.1"/>
    </source>
</evidence>
<accession>A0ABV9D8C2</accession>
<feature type="compositionally biased region" description="Basic and acidic residues" evidence="2">
    <location>
        <begin position="283"/>
        <end position="312"/>
    </location>
</feature>
<evidence type="ECO:0000259" key="4">
    <source>
        <dbReference type="Pfam" id="PF01551"/>
    </source>
</evidence>
<dbReference type="RefSeq" id="WP_122824702.1">
    <property type="nucleotide sequence ID" value="NZ_CP033325.1"/>
</dbReference>
<keyword evidence="1" id="KW-0175">Coiled coil</keyword>
<feature type="compositionally biased region" description="Pro residues" evidence="2">
    <location>
        <begin position="320"/>
        <end position="334"/>
    </location>
</feature>
<feature type="region of interest" description="Disordered" evidence="2">
    <location>
        <begin position="283"/>
        <end position="341"/>
    </location>
</feature>
<dbReference type="Proteomes" id="UP001595955">
    <property type="component" value="Unassembled WGS sequence"/>
</dbReference>
<dbReference type="CDD" id="cd12797">
    <property type="entry name" value="M23_peptidase"/>
    <property type="match status" value="1"/>
</dbReference>
<feature type="coiled-coil region" evidence="1">
    <location>
        <begin position="34"/>
        <end position="114"/>
    </location>
</feature>
<feature type="chain" id="PRO_5046713399" evidence="3">
    <location>
        <begin position="36"/>
        <end position="477"/>
    </location>
</feature>
<feature type="domain" description="M23ase beta-sheet core" evidence="4">
    <location>
        <begin position="370"/>
        <end position="471"/>
    </location>
</feature>
<gene>
    <name evidence="5" type="ORF">ACFO3F_02765</name>
</gene>
<evidence type="ECO:0000256" key="2">
    <source>
        <dbReference type="SAM" id="MobiDB-lite"/>
    </source>
</evidence>
<dbReference type="SUPFAM" id="SSF51261">
    <property type="entry name" value="Duplicated hybrid motif"/>
    <property type="match status" value="1"/>
</dbReference>
<protein>
    <submittedName>
        <fullName evidence="5">Peptidoglycan DD-metalloendopeptidase family protein</fullName>
    </submittedName>
</protein>